<evidence type="ECO:0000313" key="4">
    <source>
        <dbReference type="EMBL" id="PNS12589.1"/>
    </source>
</evidence>
<dbReference type="Proteomes" id="UP000236345">
    <property type="component" value="Unassembled WGS sequence"/>
</dbReference>
<feature type="signal peptide" evidence="2">
    <location>
        <begin position="1"/>
        <end position="29"/>
    </location>
</feature>
<dbReference type="SUPFAM" id="SSF47781">
    <property type="entry name" value="RuvA domain 2-like"/>
    <property type="match status" value="1"/>
</dbReference>
<keyword evidence="5" id="KW-1185">Reference proteome</keyword>
<organism evidence="4 5">
    <name type="scientific">Mixta theicola</name>
    <dbReference type="NCBI Taxonomy" id="1458355"/>
    <lineage>
        <taxon>Bacteria</taxon>
        <taxon>Pseudomonadati</taxon>
        <taxon>Pseudomonadota</taxon>
        <taxon>Gammaproteobacteria</taxon>
        <taxon>Enterobacterales</taxon>
        <taxon>Erwiniaceae</taxon>
        <taxon>Mixta</taxon>
    </lineage>
</organism>
<dbReference type="Gene3D" id="1.10.150.280">
    <property type="entry name" value="AF1531-like domain"/>
    <property type="match status" value="1"/>
</dbReference>
<gene>
    <name evidence="4" type="ORF">COO59_05575</name>
</gene>
<evidence type="ECO:0000259" key="3">
    <source>
        <dbReference type="SMART" id="SM00278"/>
    </source>
</evidence>
<feature type="chain" id="PRO_5014385861" description="Helix-hairpin-helix DNA-binding motif class 1 domain-containing protein" evidence="2">
    <location>
        <begin position="30"/>
        <end position="122"/>
    </location>
</feature>
<evidence type="ECO:0000256" key="2">
    <source>
        <dbReference type="SAM" id="SignalP"/>
    </source>
</evidence>
<dbReference type="InterPro" id="IPR003583">
    <property type="entry name" value="Hlx-hairpin-Hlx_DNA-bd_motif"/>
</dbReference>
<accession>A0A2K1QC34</accession>
<dbReference type="PANTHER" id="PTHR21180">
    <property type="entry name" value="ENDONUCLEASE/EXONUCLEASE/PHOSPHATASE FAMILY DOMAIN-CONTAINING PROTEIN 1"/>
    <property type="match status" value="1"/>
</dbReference>
<feature type="domain" description="Helix-hairpin-helix DNA-binding motif class 1" evidence="3">
    <location>
        <begin position="70"/>
        <end position="89"/>
    </location>
</feature>
<dbReference type="GO" id="GO:0015627">
    <property type="term" value="C:type II protein secretion system complex"/>
    <property type="evidence" value="ECO:0007669"/>
    <property type="project" value="TreeGrafter"/>
</dbReference>
<dbReference type="GO" id="GO:0003677">
    <property type="term" value="F:DNA binding"/>
    <property type="evidence" value="ECO:0007669"/>
    <property type="project" value="InterPro"/>
</dbReference>
<dbReference type="OrthoDB" id="7510573at2"/>
<dbReference type="GO" id="GO:0006281">
    <property type="term" value="P:DNA repair"/>
    <property type="evidence" value="ECO:0007669"/>
    <property type="project" value="InterPro"/>
</dbReference>
<protein>
    <recommendedName>
        <fullName evidence="3">Helix-hairpin-helix DNA-binding motif class 1 domain-containing protein</fullName>
    </recommendedName>
</protein>
<dbReference type="InterPro" id="IPR010994">
    <property type="entry name" value="RuvA_2-like"/>
</dbReference>
<dbReference type="AlphaFoldDB" id="A0A2K1QC34"/>
<dbReference type="NCBIfam" id="TIGR00426">
    <property type="entry name" value="competence protein ComEA helix-hairpin-helix repeat region"/>
    <property type="match status" value="1"/>
</dbReference>
<keyword evidence="2" id="KW-0732">Signal</keyword>
<dbReference type="GO" id="GO:0015628">
    <property type="term" value="P:protein secretion by the type II secretion system"/>
    <property type="evidence" value="ECO:0007669"/>
    <property type="project" value="TreeGrafter"/>
</dbReference>
<dbReference type="SMART" id="SM00278">
    <property type="entry name" value="HhH1"/>
    <property type="match status" value="2"/>
</dbReference>
<dbReference type="InterPro" id="IPR004509">
    <property type="entry name" value="Competence_ComEA_HhH"/>
</dbReference>
<name>A0A2K1QC34_9GAMM</name>
<dbReference type="RefSeq" id="WP_103058831.1">
    <property type="nucleotide sequence ID" value="NZ_BSOF01000028.1"/>
</dbReference>
<dbReference type="Pfam" id="PF12836">
    <property type="entry name" value="HHH_3"/>
    <property type="match status" value="1"/>
</dbReference>
<dbReference type="InterPro" id="IPR051675">
    <property type="entry name" value="Endo/Exo/Phosphatase_dom_1"/>
</dbReference>
<comment type="caution">
    <text evidence="4">The sequence shown here is derived from an EMBL/GenBank/DDBJ whole genome shotgun (WGS) entry which is preliminary data.</text>
</comment>
<evidence type="ECO:0000313" key="5">
    <source>
        <dbReference type="Proteomes" id="UP000236345"/>
    </source>
</evidence>
<dbReference type="PANTHER" id="PTHR21180:SF32">
    <property type="entry name" value="ENDONUCLEASE_EXONUCLEASE_PHOSPHATASE FAMILY DOMAIN-CONTAINING PROTEIN 1"/>
    <property type="match status" value="1"/>
</dbReference>
<proteinExistence type="predicted"/>
<reference evidence="5" key="1">
    <citation type="submission" date="2017-09" db="EMBL/GenBank/DDBJ databases">
        <authorList>
            <person name="Palmer M."/>
            <person name="Steenkamp E.T."/>
            <person name="Coetzee M.P."/>
            <person name="Avontuur J.R."/>
            <person name="Van Zyl E."/>
            <person name="Chan W.-Y."/>
            <person name="Blom J."/>
            <person name="Venter S.N."/>
        </authorList>
    </citation>
    <scope>NUCLEOTIDE SEQUENCE [LARGE SCALE GENOMIC DNA]</scope>
    <source>
        <strain evidence="5">QC88-366</strain>
    </source>
</reference>
<sequence length="122" mass="12745">MQKNLLSALCLSLTMGAFCWTLTVPGALAARESGSAVQPKAASNANTTPTATRPPTAEATVSINSASAQELASVMNGIGLKKAEAIVSYRQQFGPFTELEQLKEVPGIGSALVERNLARLKL</sequence>
<feature type="domain" description="Helix-hairpin-helix DNA-binding motif class 1" evidence="3">
    <location>
        <begin position="100"/>
        <end position="119"/>
    </location>
</feature>
<dbReference type="EMBL" id="NWUO01000003">
    <property type="protein sequence ID" value="PNS12589.1"/>
    <property type="molecule type" value="Genomic_DNA"/>
</dbReference>
<feature type="region of interest" description="Disordered" evidence="1">
    <location>
        <begin position="33"/>
        <end position="59"/>
    </location>
</feature>
<feature type="compositionally biased region" description="Low complexity" evidence="1">
    <location>
        <begin position="39"/>
        <end position="59"/>
    </location>
</feature>
<evidence type="ECO:0000256" key="1">
    <source>
        <dbReference type="SAM" id="MobiDB-lite"/>
    </source>
</evidence>